<gene>
    <name evidence="3" type="ORF">ADA01nite_02220</name>
</gene>
<accession>A0A511V6F2</accession>
<dbReference type="PANTHER" id="PTHR12049:SF7">
    <property type="entry name" value="PROTEIN ARGININE METHYLTRANSFERASE NDUFAF7, MITOCHONDRIAL"/>
    <property type="match status" value="1"/>
</dbReference>
<comment type="caution">
    <text evidence="3">The sequence shown here is derived from an EMBL/GenBank/DDBJ whole genome shotgun (WGS) entry which is preliminary data.</text>
</comment>
<dbReference type="GO" id="GO:0032259">
    <property type="term" value="P:methylation"/>
    <property type="evidence" value="ECO:0007669"/>
    <property type="project" value="UniProtKB-KW"/>
</dbReference>
<reference evidence="3 4" key="1">
    <citation type="submission" date="2019-07" db="EMBL/GenBank/DDBJ databases">
        <title>Whole genome shotgun sequence of Aneurinibacillus danicus NBRC 102444.</title>
        <authorList>
            <person name="Hosoyama A."/>
            <person name="Uohara A."/>
            <person name="Ohji S."/>
            <person name="Ichikawa N."/>
        </authorList>
    </citation>
    <scope>NUCLEOTIDE SEQUENCE [LARGE SCALE GENOMIC DNA]</scope>
    <source>
        <strain evidence="3 4">NBRC 102444</strain>
    </source>
</reference>
<name>A0A511V6F2_9BACL</name>
<keyword evidence="2 3" id="KW-0808">Transferase</keyword>
<dbReference type="EMBL" id="BJXX01000013">
    <property type="protein sequence ID" value="GEN32762.1"/>
    <property type="molecule type" value="Genomic_DNA"/>
</dbReference>
<proteinExistence type="predicted"/>
<protein>
    <submittedName>
        <fullName evidence="3">SAM-dependent methyltransferase</fullName>
    </submittedName>
</protein>
<dbReference type="Gene3D" id="3.40.50.12710">
    <property type="match status" value="1"/>
</dbReference>
<sequence>MDVITTIQRIIRKAPERMIPFRIYMEHALYSPEGGYYQQEKPKVGKQGDFYTNASVGSVYGEVIADVLWEMLGKLPGHNSKTIVEMGGGAGQLSAHILRYLQETGRLADMPEPLPYIMIETSAYHRSLQQEALSAFREAVDVRWYESIKEAKAEWGELHGVFFSNELPDAFPVHLIEYRDGSWHEVYVTEEEEGEERRLFSERLGPLSTPMLADYIKDECIPPLEGYRTEVNLESLRWMEDVAGWLTRGYILTVDYGYERGVLYAPSRKNGTLLCYRSHTISEDPYKAPGESDITSHVNFSALIDKGEVCGLKTLGFYTQQQFLMQAGIVARLQSHTGGDPFRNEAAKRNRAIRQLIVPEGMGHAFRVLIQAKGVESTLTCCTPWSLQM</sequence>
<dbReference type="Proteomes" id="UP000321157">
    <property type="component" value="Unassembled WGS sequence"/>
</dbReference>
<evidence type="ECO:0000313" key="3">
    <source>
        <dbReference type="EMBL" id="GEN32762.1"/>
    </source>
</evidence>
<keyword evidence="4" id="KW-1185">Reference proteome</keyword>
<dbReference type="OrthoDB" id="9794208at2"/>
<organism evidence="3 4">
    <name type="scientific">Aneurinibacillus danicus</name>
    <dbReference type="NCBI Taxonomy" id="267746"/>
    <lineage>
        <taxon>Bacteria</taxon>
        <taxon>Bacillati</taxon>
        <taxon>Bacillota</taxon>
        <taxon>Bacilli</taxon>
        <taxon>Bacillales</taxon>
        <taxon>Paenibacillaceae</taxon>
        <taxon>Aneurinibacillus group</taxon>
        <taxon>Aneurinibacillus</taxon>
    </lineage>
</organism>
<dbReference type="PANTHER" id="PTHR12049">
    <property type="entry name" value="PROTEIN ARGININE METHYLTRANSFERASE NDUFAF7, MITOCHONDRIAL"/>
    <property type="match status" value="1"/>
</dbReference>
<dbReference type="SUPFAM" id="SSF53335">
    <property type="entry name" value="S-adenosyl-L-methionine-dependent methyltransferases"/>
    <property type="match status" value="1"/>
</dbReference>
<dbReference type="GO" id="GO:0035243">
    <property type="term" value="F:protein-arginine omega-N symmetric methyltransferase activity"/>
    <property type="evidence" value="ECO:0007669"/>
    <property type="project" value="TreeGrafter"/>
</dbReference>
<dbReference type="InterPro" id="IPR029063">
    <property type="entry name" value="SAM-dependent_MTases_sf"/>
</dbReference>
<evidence type="ECO:0000256" key="1">
    <source>
        <dbReference type="ARBA" id="ARBA00022603"/>
    </source>
</evidence>
<dbReference type="AlphaFoldDB" id="A0A511V6F2"/>
<evidence type="ECO:0000313" key="4">
    <source>
        <dbReference type="Proteomes" id="UP000321157"/>
    </source>
</evidence>
<dbReference type="Pfam" id="PF02636">
    <property type="entry name" value="Methyltransf_28"/>
    <property type="match status" value="1"/>
</dbReference>
<dbReference type="InterPro" id="IPR038375">
    <property type="entry name" value="NDUFAF7_sf"/>
</dbReference>
<keyword evidence="1 3" id="KW-0489">Methyltransferase</keyword>
<dbReference type="RefSeq" id="WP_146808060.1">
    <property type="nucleotide sequence ID" value="NZ_BJXX01000013.1"/>
</dbReference>
<dbReference type="InterPro" id="IPR003788">
    <property type="entry name" value="NDUFAF7"/>
</dbReference>
<evidence type="ECO:0000256" key="2">
    <source>
        <dbReference type="ARBA" id="ARBA00022679"/>
    </source>
</evidence>